<comment type="caution">
    <text evidence="1">The sequence shown here is derived from an EMBL/GenBank/DDBJ whole genome shotgun (WGS) entry which is preliminary data.</text>
</comment>
<keyword evidence="2" id="KW-1185">Reference proteome</keyword>
<dbReference type="Proteomes" id="UP001266807">
    <property type="component" value="Unassembled WGS sequence"/>
</dbReference>
<reference evidence="1 2" key="1">
    <citation type="submission" date="2023-07" db="EMBL/GenBank/DDBJ databases">
        <title>Sorghum-associated microbial communities from plants grown in Nebraska, USA.</title>
        <authorList>
            <person name="Schachtman D."/>
        </authorList>
    </citation>
    <scope>NUCLEOTIDE SEQUENCE [LARGE SCALE GENOMIC DNA]</scope>
    <source>
        <strain evidence="1 2">BE143</strain>
    </source>
</reference>
<evidence type="ECO:0000313" key="1">
    <source>
        <dbReference type="EMBL" id="MDR6776314.1"/>
    </source>
</evidence>
<evidence type="ECO:0000313" key="2">
    <source>
        <dbReference type="Proteomes" id="UP001266807"/>
    </source>
</evidence>
<accession>A0ABU1QAR0</accession>
<organism evidence="1 2">
    <name type="scientific">Paenibacillus peoriae</name>
    <dbReference type="NCBI Taxonomy" id="59893"/>
    <lineage>
        <taxon>Bacteria</taxon>
        <taxon>Bacillati</taxon>
        <taxon>Bacillota</taxon>
        <taxon>Bacilli</taxon>
        <taxon>Bacillales</taxon>
        <taxon>Paenibacillaceae</taxon>
        <taxon>Paenibacillus</taxon>
    </lineage>
</organism>
<dbReference type="EMBL" id="JAVDUG010000001">
    <property type="protein sequence ID" value="MDR6776314.1"/>
    <property type="molecule type" value="Genomic_DNA"/>
</dbReference>
<proteinExistence type="predicted"/>
<name>A0ABU1QAR0_9BACL</name>
<protein>
    <submittedName>
        <fullName evidence="1">Uncharacterized protein</fullName>
    </submittedName>
</protein>
<sequence length="32" mass="3936">MTLPELARIWFENELQHAIIVRNIRRKEKSNE</sequence>
<gene>
    <name evidence="1" type="ORF">J2W98_000561</name>
</gene>